<dbReference type="AlphaFoldDB" id="A0A0F9AIR3"/>
<organism evidence="1">
    <name type="scientific">marine sediment metagenome</name>
    <dbReference type="NCBI Taxonomy" id="412755"/>
    <lineage>
        <taxon>unclassified sequences</taxon>
        <taxon>metagenomes</taxon>
        <taxon>ecological metagenomes</taxon>
    </lineage>
</organism>
<evidence type="ECO:0000313" key="1">
    <source>
        <dbReference type="EMBL" id="KKK98200.1"/>
    </source>
</evidence>
<dbReference type="EMBL" id="LAZR01045720">
    <property type="protein sequence ID" value="KKK98200.1"/>
    <property type="molecule type" value="Genomic_DNA"/>
</dbReference>
<reference evidence="1" key="1">
    <citation type="journal article" date="2015" name="Nature">
        <title>Complex archaea that bridge the gap between prokaryotes and eukaryotes.</title>
        <authorList>
            <person name="Spang A."/>
            <person name="Saw J.H."/>
            <person name="Jorgensen S.L."/>
            <person name="Zaremba-Niedzwiedzka K."/>
            <person name="Martijn J."/>
            <person name="Lind A.E."/>
            <person name="van Eijk R."/>
            <person name="Schleper C."/>
            <person name="Guy L."/>
            <person name="Ettema T.J."/>
        </authorList>
    </citation>
    <scope>NUCLEOTIDE SEQUENCE</scope>
</reference>
<proteinExistence type="predicted"/>
<protein>
    <submittedName>
        <fullName evidence="1">Uncharacterized protein</fullName>
    </submittedName>
</protein>
<comment type="caution">
    <text evidence="1">The sequence shown here is derived from an EMBL/GenBank/DDBJ whole genome shotgun (WGS) entry which is preliminary data.</text>
</comment>
<gene>
    <name evidence="1" type="ORF">LCGC14_2645140</name>
</gene>
<sequence>MNREKRATGKYLYKKGLLNGEGSRSLQDITDLLDQATKGGLTERGAGESGVKYIYEYTKRIL</sequence>
<accession>A0A0F9AIR3</accession>
<name>A0A0F9AIR3_9ZZZZ</name>